<dbReference type="GeneID" id="110232753"/>
<accession>A0A913WSX8</accession>
<dbReference type="OrthoDB" id="5952541at2759"/>
<dbReference type="Proteomes" id="UP000887567">
    <property type="component" value="Unplaced"/>
</dbReference>
<name>A0A913WSX8_EXADI</name>
<organism evidence="2 3">
    <name type="scientific">Exaiptasia diaphana</name>
    <name type="common">Tropical sea anemone</name>
    <name type="synonym">Aiptasia pulchella</name>
    <dbReference type="NCBI Taxonomy" id="2652724"/>
    <lineage>
        <taxon>Eukaryota</taxon>
        <taxon>Metazoa</taxon>
        <taxon>Cnidaria</taxon>
        <taxon>Anthozoa</taxon>
        <taxon>Hexacorallia</taxon>
        <taxon>Actiniaria</taxon>
        <taxon>Aiptasiidae</taxon>
        <taxon>Exaiptasia</taxon>
    </lineage>
</organism>
<sequence length="100" mass="10999">MVGHLPSSFFLVAFGFFLLVVINSITYTTAQSLQKPHFQVEHKAGVLDIMATKDKATVDVKSDTIRLVVKPGDRQIPVGKAPDTKVVNVQMNCQPPFQVC</sequence>
<proteinExistence type="predicted"/>
<evidence type="ECO:0000313" key="2">
    <source>
        <dbReference type="EnsemblMetazoa" id="XP_020893622.1"/>
    </source>
</evidence>
<evidence type="ECO:0000256" key="1">
    <source>
        <dbReference type="SAM" id="SignalP"/>
    </source>
</evidence>
<keyword evidence="1" id="KW-0732">Signal</keyword>
<evidence type="ECO:0000313" key="3">
    <source>
        <dbReference type="Proteomes" id="UP000887567"/>
    </source>
</evidence>
<feature type="signal peptide" evidence="1">
    <location>
        <begin position="1"/>
        <end position="30"/>
    </location>
</feature>
<feature type="chain" id="PRO_5037755314" evidence="1">
    <location>
        <begin position="31"/>
        <end position="100"/>
    </location>
</feature>
<keyword evidence="3" id="KW-1185">Reference proteome</keyword>
<dbReference type="EnsemblMetazoa" id="XM_021037963.2">
    <property type="protein sequence ID" value="XP_020893622.1"/>
    <property type="gene ID" value="LOC110232753"/>
</dbReference>
<dbReference type="AlphaFoldDB" id="A0A913WSX8"/>
<dbReference type="KEGG" id="epa:110232753"/>
<protein>
    <submittedName>
        <fullName evidence="2">Uncharacterized protein</fullName>
    </submittedName>
</protein>
<reference evidence="2" key="1">
    <citation type="submission" date="2022-11" db="UniProtKB">
        <authorList>
            <consortium name="EnsemblMetazoa"/>
        </authorList>
    </citation>
    <scope>IDENTIFICATION</scope>
</reference>
<dbReference type="RefSeq" id="XP_020893622.1">
    <property type="nucleotide sequence ID" value="XM_021037963.2"/>
</dbReference>